<dbReference type="RefSeq" id="WP_011019396.1">
    <property type="nucleotide sequence ID" value="NZ_DUJS01000001.1"/>
</dbReference>
<dbReference type="GeneID" id="1477129"/>
<sequence>MWGCSKGLSESEIRCPCICNGKYPAPALTVDGIVPYRGGIVLIRRGKKPFKGKLALPGGFVECGETVEEAVAREVREETGLKVRPVELVGVYSDPGRDPRGHVVSVCFRCEVVGGELRAGSDAADVKVVDPSDLTPDDLAFDHYDMLRDAGIVR</sequence>
<name>A0A832TEV1_9EURY</name>
<dbReference type="PROSITE" id="PS00893">
    <property type="entry name" value="NUDIX_BOX"/>
    <property type="match status" value="1"/>
</dbReference>
<dbReference type="GO" id="GO:0016787">
    <property type="term" value="F:hydrolase activity"/>
    <property type="evidence" value="ECO:0007669"/>
    <property type="project" value="UniProtKB-KW"/>
</dbReference>
<proteinExistence type="predicted"/>
<evidence type="ECO:0000313" key="4">
    <source>
        <dbReference type="Proteomes" id="UP000619545"/>
    </source>
</evidence>
<keyword evidence="1 3" id="KW-0378">Hydrolase</keyword>
<evidence type="ECO:0000259" key="2">
    <source>
        <dbReference type="PROSITE" id="PS51462"/>
    </source>
</evidence>
<dbReference type="Proteomes" id="UP000619545">
    <property type="component" value="Unassembled WGS sequence"/>
</dbReference>
<dbReference type="InterPro" id="IPR015797">
    <property type="entry name" value="NUDIX_hydrolase-like_dom_sf"/>
</dbReference>
<dbReference type="PANTHER" id="PTHR43736:SF1">
    <property type="entry name" value="DIHYDRONEOPTERIN TRIPHOSPHATE DIPHOSPHATASE"/>
    <property type="match status" value="1"/>
</dbReference>
<dbReference type="PROSITE" id="PS51462">
    <property type="entry name" value="NUDIX"/>
    <property type="match status" value="1"/>
</dbReference>
<dbReference type="PANTHER" id="PTHR43736">
    <property type="entry name" value="ADP-RIBOSE PYROPHOSPHATASE"/>
    <property type="match status" value="1"/>
</dbReference>
<dbReference type="SUPFAM" id="SSF55811">
    <property type="entry name" value="Nudix"/>
    <property type="match status" value="1"/>
</dbReference>
<organism evidence="3 4">
    <name type="scientific">Methanopyrus kandleri</name>
    <dbReference type="NCBI Taxonomy" id="2320"/>
    <lineage>
        <taxon>Archaea</taxon>
        <taxon>Methanobacteriati</taxon>
        <taxon>Methanobacteriota</taxon>
        <taxon>Methanomada group</taxon>
        <taxon>Methanopyri</taxon>
        <taxon>Methanopyrales</taxon>
        <taxon>Methanopyraceae</taxon>
        <taxon>Methanopyrus</taxon>
    </lineage>
</organism>
<feature type="domain" description="Nudix hydrolase" evidence="2">
    <location>
        <begin position="23"/>
        <end position="151"/>
    </location>
</feature>
<dbReference type="CDD" id="cd18873">
    <property type="entry name" value="NUDIX_NadM_like"/>
    <property type="match status" value="1"/>
</dbReference>
<dbReference type="OMA" id="NRDPRGH"/>
<evidence type="ECO:0000256" key="1">
    <source>
        <dbReference type="ARBA" id="ARBA00022801"/>
    </source>
</evidence>
<dbReference type="AlphaFoldDB" id="A0A832TEV1"/>
<dbReference type="Gene3D" id="3.90.79.10">
    <property type="entry name" value="Nucleoside Triphosphate Pyrophosphohydrolase"/>
    <property type="match status" value="1"/>
</dbReference>
<gene>
    <name evidence="3" type="ORF">HA336_00310</name>
</gene>
<evidence type="ECO:0000313" key="3">
    <source>
        <dbReference type="EMBL" id="HII69659.1"/>
    </source>
</evidence>
<dbReference type="Pfam" id="PF00293">
    <property type="entry name" value="NUDIX"/>
    <property type="match status" value="1"/>
</dbReference>
<accession>A0A832TEV1</accession>
<dbReference type="EMBL" id="DUJS01000001">
    <property type="protein sequence ID" value="HII69659.1"/>
    <property type="molecule type" value="Genomic_DNA"/>
</dbReference>
<protein>
    <submittedName>
        <fullName evidence="3">NUDIX hydrolase</fullName>
    </submittedName>
</protein>
<dbReference type="InterPro" id="IPR000086">
    <property type="entry name" value="NUDIX_hydrolase_dom"/>
</dbReference>
<reference evidence="3" key="1">
    <citation type="journal article" date="2020" name="bioRxiv">
        <title>A rank-normalized archaeal taxonomy based on genome phylogeny resolves widespread incomplete and uneven classifications.</title>
        <authorList>
            <person name="Rinke C."/>
            <person name="Chuvochina M."/>
            <person name="Mussig A.J."/>
            <person name="Chaumeil P.-A."/>
            <person name="Waite D.W."/>
            <person name="Whitman W.B."/>
            <person name="Parks D.H."/>
            <person name="Hugenholtz P."/>
        </authorList>
    </citation>
    <scope>NUCLEOTIDE SEQUENCE</scope>
    <source>
        <strain evidence="3">UBA8853</strain>
    </source>
</reference>
<dbReference type="InterPro" id="IPR020476">
    <property type="entry name" value="Nudix_hydrolase"/>
</dbReference>
<dbReference type="PRINTS" id="PR00502">
    <property type="entry name" value="NUDIXFAMILY"/>
</dbReference>
<dbReference type="InterPro" id="IPR020084">
    <property type="entry name" value="NUDIX_hydrolase_CS"/>
</dbReference>
<comment type="caution">
    <text evidence="3">The sequence shown here is derived from an EMBL/GenBank/DDBJ whole genome shotgun (WGS) entry which is preliminary data.</text>
</comment>